<dbReference type="PANTHER" id="PTHR10587">
    <property type="entry name" value="GLYCOSYL TRANSFERASE-RELATED"/>
    <property type="match status" value="1"/>
</dbReference>
<evidence type="ECO:0000256" key="2">
    <source>
        <dbReference type="ARBA" id="ARBA00022801"/>
    </source>
</evidence>
<reference evidence="4 5" key="1">
    <citation type="submission" date="2024-09" db="EMBL/GenBank/DDBJ databases">
        <title>The Natural Products Discovery Center: Release of the First 8490 Sequenced Strains for Exploring Actinobacteria Biosynthetic Diversity.</title>
        <authorList>
            <person name="Kalkreuter E."/>
            <person name="Kautsar S.A."/>
            <person name="Yang D."/>
            <person name="Bader C.D."/>
            <person name="Teijaro C.N."/>
            <person name="Fluegel L."/>
            <person name="Davis C.M."/>
            <person name="Simpson J.R."/>
            <person name="Lauterbach L."/>
            <person name="Steele A.D."/>
            <person name="Gui C."/>
            <person name="Meng S."/>
            <person name="Li G."/>
            <person name="Viehrig K."/>
            <person name="Ye F."/>
            <person name="Su P."/>
            <person name="Kiefer A.F."/>
            <person name="Nichols A."/>
            <person name="Cepeda A.J."/>
            <person name="Yan W."/>
            <person name="Fan B."/>
            <person name="Jiang Y."/>
            <person name="Adhikari A."/>
            <person name="Zheng C.-J."/>
            <person name="Schuster L."/>
            <person name="Cowan T.M."/>
            <person name="Smanski M.J."/>
            <person name="Chevrette M.G."/>
            <person name="De Carvalho L.P.S."/>
            <person name="Shen B."/>
        </authorList>
    </citation>
    <scope>NUCLEOTIDE SEQUENCE [LARGE SCALE GENOMIC DNA]</scope>
    <source>
        <strain evidence="4 5">NPDC058753</strain>
    </source>
</reference>
<dbReference type="GO" id="GO:0016787">
    <property type="term" value="F:hydrolase activity"/>
    <property type="evidence" value="ECO:0007669"/>
    <property type="project" value="UniProtKB-KW"/>
</dbReference>
<gene>
    <name evidence="4" type="ORF">ACFW6T_23270</name>
</gene>
<comment type="caution">
    <text evidence="4">The sequence shown here is derived from an EMBL/GenBank/DDBJ whole genome shotgun (WGS) entry which is preliminary data.</text>
</comment>
<dbReference type="RefSeq" id="WP_380324810.1">
    <property type="nucleotide sequence ID" value="NZ_JBHYPW010000026.1"/>
</dbReference>
<dbReference type="Pfam" id="PF01522">
    <property type="entry name" value="Polysacc_deac_1"/>
    <property type="match status" value="1"/>
</dbReference>
<evidence type="ECO:0000313" key="5">
    <source>
        <dbReference type="Proteomes" id="UP001599542"/>
    </source>
</evidence>
<dbReference type="CDD" id="cd10917">
    <property type="entry name" value="CE4_NodB_like_6s_7s"/>
    <property type="match status" value="1"/>
</dbReference>
<feature type="domain" description="NodB homology" evidence="3">
    <location>
        <begin position="158"/>
        <end position="340"/>
    </location>
</feature>
<dbReference type="Gene3D" id="3.20.20.370">
    <property type="entry name" value="Glycoside hydrolase/deacetylase"/>
    <property type="match status" value="1"/>
</dbReference>
<keyword evidence="1" id="KW-0479">Metal-binding</keyword>
<proteinExistence type="predicted"/>
<dbReference type="InterPro" id="IPR050248">
    <property type="entry name" value="Polysacc_deacetylase_ArnD"/>
</dbReference>
<evidence type="ECO:0000256" key="1">
    <source>
        <dbReference type="ARBA" id="ARBA00022723"/>
    </source>
</evidence>
<dbReference type="PROSITE" id="PS51677">
    <property type="entry name" value="NODB"/>
    <property type="match status" value="1"/>
</dbReference>
<keyword evidence="5" id="KW-1185">Reference proteome</keyword>
<protein>
    <submittedName>
        <fullName evidence="4">Polysaccharide deacetylase family protein</fullName>
        <ecNumber evidence="4">3.-.-.-</ecNumber>
    </submittedName>
</protein>
<dbReference type="EC" id="3.-.-.-" evidence="4"/>
<dbReference type="EMBL" id="JBHYPX010000051">
    <property type="protein sequence ID" value="MFE1354909.1"/>
    <property type="molecule type" value="Genomic_DNA"/>
</dbReference>
<accession>A0ABW6GQI9</accession>
<name>A0ABW6GQI9_9ACTN</name>
<dbReference type="Proteomes" id="UP001599542">
    <property type="component" value="Unassembled WGS sequence"/>
</dbReference>
<dbReference type="InterPro" id="IPR002509">
    <property type="entry name" value="NODB_dom"/>
</dbReference>
<organism evidence="4 5">
    <name type="scientific">Kitasatospora phosalacinea</name>
    <dbReference type="NCBI Taxonomy" id="2065"/>
    <lineage>
        <taxon>Bacteria</taxon>
        <taxon>Bacillati</taxon>
        <taxon>Actinomycetota</taxon>
        <taxon>Actinomycetes</taxon>
        <taxon>Kitasatosporales</taxon>
        <taxon>Streptomycetaceae</taxon>
        <taxon>Kitasatospora</taxon>
    </lineage>
</organism>
<dbReference type="PANTHER" id="PTHR10587:SF133">
    <property type="entry name" value="CHITIN DEACETYLASE 1-RELATED"/>
    <property type="match status" value="1"/>
</dbReference>
<dbReference type="InterPro" id="IPR011330">
    <property type="entry name" value="Glyco_hydro/deAcase_b/a-brl"/>
</dbReference>
<evidence type="ECO:0000313" key="4">
    <source>
        <dbReference type="EMBL" id="MFE1354909.1"/>
    </source>
</evidence>
<keyword evidence="2 4" id="KW-0378">Hydrolase</keyword>
<evidence type="ECO:0000259" key="3">
    <source>
        <dbReference type="PROSITE" id="PS51677"/>
    </source>
</evidence>
<dbReference type="SUPFAM" id="SSF88713">
    <property type="entry name" value="Glycoside hydrolase/deacetylase"/>
    <property type="match status" value="1"/>
</dbReference>
<sequence length="348" mass="36670">MRFSGVAWTGSGFEVAVLDGSGRPAAPEARFAAGLTGAVTAHLLGLQREFAAAGEQLVTVVDSTNGMLDGGLTAAGLAVYRADPWVLPARPAFGSVPAAELARAAVRDLAAVVPLGTDTGTMGGRSAEMVAAIDASAPELDRMIRSGRCLWGNTGDRPVVALTFDDGPNPPHTDRILDVLDRYAVPATFFCVGLHALAHRALLERMAAAGHQIANHTWSHPYLPDLSRTELLDQLARTDEALAKAVGEDPGPRMFRPPYGGRTPEVLRWIGESGATVVLWDVEPCDWSRPGPEAITRAVLDQVRPGALVLLHDGGGDRSQTVAALPAVIEGLTARGYGFARVDRLPVT</sequence>